<name>A0ABP8F7I0_9ACTN</name>
<keyword evidence="3" id="KW-1185">Reference proteome</keyword>
<accession>A0ABP8F7I0</accession>
<reference evidence="3" key="1">
    <citation type="journal article" date="2019" name="Int. J. Syst. Evol. Microbiol.">
        <title>The Global Catalogue of Microorganisms (GCM) 10K type strain sequencing project: providing services to taxonomists for standard genome sequencing and annotation.</title>
        <authorList>
            <consortium name="The Broad Institute Genomics Platform"/>
            <consortium name="The Broad Institute Genome Sequencing Center for Infectious Disease"/>
            <person name="Wu L."/>
            <person name="Ma J."/>
        </authorList>
    </citation>
    <scope>NUCLEOTIDE SEQUENCE [LARGE SCALE GENOMIC DNA]</scope>
    <source>
        <strain evidence="3">JCM 31290</strain>
    </source>
</reference>
<evidence type="ECO:0000313" key="2">
    <source>
        <dbReference type="EMBL" id="GAA4296968.1"/>
    </source>
</evidence>
<proteinExistence type="predicted"/>
<evidence type="ECO:0000256" key="1">
    <source>
        <dbReference type="SAM" id="MobiDB-lite"/>
    </source>
</evidence>
<feature type="region of interest" description="Disordered" evidence="1">
    <location>
        <begin position="96"/>
        <end position="136"/>
    </location>
</feature>
<gene>
    <name evidence="2" type="ORF">GCM10023086_10900</name>
</gene>
<feature type="compositionally biased region" description="Basic and acidic residues" evidence="1">
    <location>
        <begin position="114"/>
        <end position="124"/>
    </location>
</feature>
<evidence type="ECO:0000313" key="3">
    <source>
        <dbReference type="Proteomes" id="UP001501115"/>
    </source>
</evidence>
<comment type="caution">
    <text evidence="2">The sequence shown here is derived from an EMBL/GenBank/DDBJ whole genome shotgun (WGS) entry which is preliminary data.</text>
</comment>
<protein>
    <submittedName>
        <fullName evidence="2">Uncharacterized protein</fullName>
    </submittedName>
</protein>
<dbReference type="EMBL" id="BAABET010000002">
    <property type="protein sequence ID" value="GAA4296968.1"/>
    <property type="molecule type" value="Genomic_DNA"/>
</dbReference>
<sequence>MLVPSVPTEVVYVNENNVTLTMPVHAWDDQGRALVLVRNRLMRADEMTGFKAVREANPIVGVAPGGGWKITWFDKDEGWEFSQPLVAWVIRADGSAEPVDTDSAGDASVVSRVGGDRRLSHPDEVSDAAEGGVPGA</sequence>
<dbReference type="Proteomes" id="UP001501115">
    <property type="component" value="Unassembled WGS sequence"/>
</dbReference>
<organism evidence="2 3">
    <name type="scientific">Streptomyces venetus</name>
    <dbReference type="NCBI Taxonomy" id="1701086"/>
    <lineage>
        <taxon>Bacteria</taxon>
        <taxon>Bacillati</taxon>
        <taxon>Actinomycetota</taxon>
        <taxon>Actinomycetes</taxon>
        <taxon>Kitasatosporales</taxon>
        <taxon>Streptomycetaceae</taxon>
        <taxon>Streptomyces</taxon>
    </lineage>
</organism>